<evidence type="ECO:0000313" key="1">
    <source>
        <dbReference type="EMBL" id="CAH0039183.1"/>
    </source>
</evidence>
<dbReference type="OrthoDB" id="10456238at2759"/>
<comment type="caution">
    <text evidence="1">The sequence shown here is derived from an EMBL/GenBank/DDBJ whole genome shotgun (WGS) entry which is preliminary data.</text>
</comment>
<proteinExistence type="predicted"/>
<dbReference type="Proteomes" id="UP000775872">
    <property type="component" value="Unassembled WGS sequence"/>
</dbReference>
<gene>
    <name evidence="1" type="ORF">CSOL1703_00003480</name>
</gene>
<protein>
    <submittedName>
        <fullName evidence="1">Uncharacterized protein</fullName>
    </submittedName>
</protein>
<name>A0A9N9VWW4_9HYPO</name>
<reference evidence="2" key="1">
    <citation type="submission" date="2019-06" db="EMBL/GenBank/DDBJ databases">
        <authorList>
            <person name="Broberg M."/>
        </authorList>
    </citation>
    <scope>NUCLEOTIDE SEQUENCE [LARGE SCALE GENOMIC DNA]</scope>
</reference>
<reference evidence="1 2" key="2">
    <citation type="submission" date="2021-10" db="EMBL/GenBank/DDBJ databases">
        <authorList>
            <person name="Piombo E."/>
        </authorList>
    </citation>
    <scope>NUCLEOTIDE SEQUENCE [LARGE SCALE GENOMIC DNA]</scope>
</reference>
<accession>A0A9N9VWW4</accession>
<keyword evidence="2" id="KW-1185">Reference proteome</keyword>
<organism evidence="1 2">
    <name type="scientific">Clonostachys solani</name>
    <dbReference type="NCBI Taxonomy" id="160281"/>
    <lineage>
        <taxon>Eukaryota</taxon>
        <taxon>Fungi</taxon>
        <taxon>Dikarya</taxon>
        <taxon>Ascomycota</taxon>
        <taxon>Pezizomycotina</taxon>
        <taxon>Sordariomycetes</taxon>
        <taxon>Hypocreomycetidae</taxon>
        <taxon>Hypocreales</taxon>
        <taxon>Bionectriaceae</taxon>
        <taxon>Clonostachys</taxon>
    </lineage>
</organism>
<dbReference type="AlphaFoldDB" id="A0A9N9VWW4"/>
<dbReference type="EMBL" id="CABFOC020000002">
    <property type="protein sequence ID" value="CAH0039183.1"/>
    <property type="molecule type" value="Genomic_DNA"/>
</dbReference>
<sequence>MYSVSVSIVDTLVWRVESEDDRAGVVGEVNSADKDVGDSRMAVILESARDGLSGLLVGGVVRVGDVFKLVIDVGDNDPKVGTVEPFTAPVSETIVVRVVPSITTVVVNRAQFGGVRIPDAAEPDNIEVTVVPLVEIVSDSNTPVAGEEGEVKGDDQTVAVELPDGGGQRVEAEAELSKLWSVVIVLESRSVPVLGSGLGLGTSPEVVGVAAEESHALLLIRLPHVDEPERSTLVLDVRSPIGEDPAVLGVTENDQSEGVPVSRPFVGVLVLIEVLVPFSIDDALSKGS</sequence>
<evidence type="ECO:0000313" key="2">
    <source>
        <dbReference type="Proteomes" id="UP000775872"/>
    </source>
</evidence>